<feature type="non-terminal residue" evidence="2">
    <location>
        <position position="109"/>
    </location>
</feature>
<keyword evidence="1" id="KW-0472">Membrane</keyword>
<gene>
    <name evidence="2" type="ORF">LCGC14_3107970</name>
</gene>
<keyword evidence="1" id="KW-0812">Transmembrane</keyword>
<reference evidence="2" key="1">
    <citation type="journal article" date="2015" name="Nature">
        <title>Complex archaea that bridge the gap between prokaryotes and eukaryotes.</title>
        <authorList>
            <person name="Spang A."/>
            <person name="Saw J.H."/>
            <person name="Jorgensen S.L."/>
            <person name="Zaremba-Niedzwiedzka K."/>
            <person name="Martijn J."/>
            <person name="Lind A.E."/>
            <person name="van Eijk R."/>
            <person name="Schleper C."/>
            <person name="Guy L."/>
            <person name="Ettema T.J."/>
        </authorList>
    </citation>
    <scope>NUCLEOTIDE SEQUENCE</scope>
</reference>
<protein>
    <submittedName>
        <fullName evidence="2">Uncharacterized protein</fullName>
    </submittedName>
</protein>
<name>A0A0F8WUN9_9ZZZZ</name>
<proteinExistence type="predicted"/>
<evidence type="ECO:0000256" key="1">
    <source>
        <dbReference type="SAM" id="Phobius"/>
    </source>
</evidence>
<feature type="transmembrane region" description="Helical" evidence="1">
    <location>
        <begin position="28"/>
        <end position="56"/>
    </location>
</feature>
<keyword evidence="1" id="KW-1133">Transmembrane helix</keyword>
<accession>A0A0F8WUN9</accession>
<evidence type="ECO:0000313" key="2">
    <source>
        <dbReference type="EMBL" id="KKK52130.1"/>
    </source>
</evidence>
<dbReference type="EMBL" id="LAZR01067176">
    <property type="protein sequence ID" value="KKK52130.1"/>
    <property type="molecule type" value="Genomic_DNA"/>
</dbReference>
<organism evidence="2">
    <name type="scientific">marine sediment metagenome</name>
    <dbReference type="NCBI Taxonomy" id="412755"/>
    <lineage>
        <taxon>unclassified sequences</taxon>
        <taxon>metagenomes</taxon>
        <taxon>ecological metagenomes</taxon>
    </lineage>
</organism>
<dbReference type="AlphaFoldDB" id="A0A0F8WUN9"/>
<comment type="caution">
    <text evidence="2">The sequence shown here is derived from an EMBL/GenBank/DDBJ whole genome shotgun (WGS) entry which is preliminary data.</text>
</comment>
<sequence length="109" mass="12693">MNKYQQFKKALQNPPPERLAKIEYQSHLLQAFGITTVSIILIFKGLWYIIFAFIFATGINYSQGMSAYNKYNNIMAIITPEKVKDYDKDISPTRRRRKIITHVFGSAAW</sequence>